<organism evidence="1">
    <name type="scientific">Zea mays</name>
    <name type="common">Maize</name>
    <dbReference type="NCBI Taxonomy" id="4577"/>
    <lineage>
        <taxon>Eukaryota</taxon>
        <taxon>Viridiplantae</taxon>
        <taxon>Streptophyta</taxon>
        <taxon>Embryophyta</taxon>
        <taxon>Tracheophyta</taxon>
        <taxon>Spermatophyta</taxon>
        <taxon>Magnoliopsida</taxon>
        <taxon>Liliopsida</taxon>
        <taxon>Poales</taxon>
        <taxon>Poaceae</taxon>
        <taxon>PACMAD clade</taxon>
        <taxon>Panicoideae</taxon>
        <taxon>Andropogonodae</taxon>
        <taxon>Andropogoneae</taxon>
        <taxon>Tripsacinae</taxon>
        <taxon>Zea</taxon>
    </lineage>
</organism>
<dbReference type="PANTHER" id="PTHR43139:SF4">
    <property type="entry name" value="HYDROLASE, ALPHA_BETA FOLD FAMILY PROTEIN, EXPRESSED"/>
    <property type="match status" value="1"/>
</dbReference>
<dbReference type="EMBL" id="CM007647">
    <property type="protein sequence ID" value="ONL97202.1"/>
    <property type="molecule type" value="Genomic_DNA"/>
</dbReference>
<dbReference type="KEGG" id="zma:103634544"/>
<dbReference type="AlphaFoldDB" id="A0A1D6K061"/>
<accession>A0A1D6K061</accession>
<dbReference type="Gene3D" id="3.40.50.1820">
    <property type="entry name" value="alpha/beta hydrolase"/>
    <property type="match status" value="1"/>
</dbReference>
<sequence length="104" mass="11896">MQNKERLVHLLKGITVGIEKCQATPLSQEVLIVWGDHNQLFLVEAFAVHRTLKWSARLEVIQKTGHVPQLEDSACFNKVMLDFLKSLICWLMVARNKVPRCIGD</sequence>
<dbReference type="SMR" id="A0A1D6K061"/>
<reference evidence="1" key="1">
    <citation type="submission" date="2015-12" db="EMBL/GenBank/DDBJ databases">
        <title>Update maize B73 reference genome by single molecule sequencing technologies.</title>
        <authorList>
            <consortium name="Maize Genome Sequencing Project"/>
            <person name="Ware D."/>
        </authorList>
    </citation>
    <scope>NUCLEOTIDE SEQUENCE [LARGE SCALE GENOMIC DNA]</scope>
    <source>
        <tissue evidence="1">Seedling</tissue>
    </source>
</reference>
<dbReference type="InterPro" id="IPR052370">
    <property type="entry name" value="Meta-cleavage_hydrolase"/>
</dbReference>
<dbReference type="ExpressionAtlas" id="A0A1D6K061">
    <property type="expression patterns" value="baseline and differential"/>
</dbReference>
<dbReference type="PANTHER" id="PTHR43139">
    <property type="entry name" value="SI:DKEY-122A22.2"/>
    <property type="match status" value="1"/>
</dbReference>
<name>A0A1D6K061_MAIZE</name>
<proteinExistence type="predicted"/>
<dbReference type="InParanoid" id="A0A1D6K061"/>
<dbReference type="OrthoDB" id="6431331at2759"/>
<dbReference type="STRING" id="4577.A0A1D6K061"/>
<evidence type="ECO:0008006" key="2">
    <source>
        <dbReference type="Google" id="ProtNLM"/>
    </source>
</evidence>
<dbReference type="InterPro" id="IPR029058">
    <property type="entry name" value="AB_hydrolase_fold"/>
</dbReference>
<gene>
    <name evidence="1" type="ORF">ZEAMMB73_Zm00001d028859</name>
</gene>
<evidence type="ECO:0000313" key="1">
    <source>
        <dbReference type="EMBL" id="ONL97202.1"/>
    </source>
</evidence>
<protein>
    <recommendedName>
        <fullName evidence="2">Alpha/beta-Hydrolases superfamily protein</fullName>
    </recommendedName>
</protein>
<dbReference type="SUPFAM" id="SSF53474">
    <property type="entry name" value="alpha/beta-Hydrolases"/>
    <property type="match status" value="1"/>
</dbReference>